<name>A0A7W2M3H4_9FLAO</name>
<dbReference type="InterPro" id="IPR027385">
    <property type="entry name" value="Beta-barrel_OMP"/>
</dbReference>
<feature type="domain" description="Outer membrane protein beta-barrel" evidence="3">
    <location>
        <begin position="15"/>
        <end position="161"/>
    </location>
</feature>
<keyword evidence="1 2" id="KW-0732">Signal</keyword>
<dbReference type="Gene3D" id="2.40.160.20">
    <property type="match status" value="1"/>
</dbReference>
<reference evidence="4 5" key="1">
    <citation type="submission" date="2020-07" db="EMBL/GenBank/DDBJ databases">
        <title>Bacterium isolated from marine sediment.</title>
        <authorList>
            <person name="Shang D."/>
        </authorList>
    </citation>
    <scope>NUCLEOTIDE SEQUENCE [LARGE SCALE GENOMIC DNA]</scope>
    <source>
        <strain evidence="4 5">F6074</strain>
    </source>
</reference>
<gene>
    <name evidence="4" type="ORF">H3Z82_04675</name>
</gene>
<protein>
    <submittedName>
        <fullName evidence="4">Outer membrane beta-barrel protein</fullName>
    </submittedName>
</protein>
<organism evidence="4 5">
    <name type="scientific">Gelidibacter maritimus</name>
    <dbReference type="NCBI Taxonomy" id="2761487"/>
    <lineage>
        <taxon>Bacteria</taxon>
        <taxon>Pseudomonadati</taxon>
        <taxon>Bacteroidota</taxon>
        <taxon>Flavobacteriia</taxon>
        <taxon>Flavobacteriales</taxon>
        <taxon>Flavobacteriaceae</taxon>
        <taxon>Gelidibacter</taxon>
    </lineage>
</organism>
<dbReference type="RefSeq" id="WP_182203072.1">
    <property type="nucleotide sequence ID" value="NZ_JACGLT010000003.1"/>
</dbReference>
<evidence type="ECO:0000313" key="5">
    <source>
        <dbReference type="Proteomes" id="UP000541857"/>
    </source>
</evidence>
<dbReference type="AlphaFoldDB" id="A0A7W2M3H4"/>
<keyword evidence="5" id="KW-1185">Reference proteome</keyword>
<feature type="signal peptide" evidence="2">
    <location>
        <begin position="1"/>
        <end position="25"/>
    </location>
</feature>
<accession>A0A7W2M3H4</accession>
<feature type="chain" id="PRO_5031530393" evidence="2">
    <location>
        <begin position="26"/>
        <end position="176"/>
    </location>
</feature>
<dbReference type="Pfam" id="PF13505">
    <property type="entry name" value="OMP_b-brl"/>
    <property type="match status" value="1"/>
</dbReference>
<evidence type="ECO:0000256" key="1">
    <source>
        <dbReference type="ARBA" id="ARBA00022729"/>
    </source>
</evidence>
<comment type="caution">
    <text evidence="4">The sequence shown here is derived from an EMBL/GenBank/DDBJ whole genome shotgun (WGS) entry which is preliminary data.</text>
</comment>
<sequence length="176" mass="18932">MKTQKLIIATLSLAFIGFFSTTANAQEIDTRLGVMLAYGTEIENIGIGANAEFGIADNLSISPSLIYYFPKTEGPIKVNWFEVNGNANYYFVNDGEFHVYGLAGLNYSSVKAKYDGAGYEELPGSYSASDGRFGLNLGAGAKMYISNSGIMPFAELKYVIIDGGQLVIAAGVKFNI</sequence>
<evidence type="ECO:0000259" key="3">
    <source>
        <dbReference type="Pfam" id="PF13505"/>
    </source>
</evidence>
<dbReference type="EMBL" id="JACGLT010000003">
    <property type="protein sequence ID" value="MBA6152015.1"/>
    <property type="molecule type" value="Genomic_DNA"/>
</dbReference>
<proteinExistence type="predicted"/>
<dbReference type="SUPFAM" id="SSF56925">
    <property type="entry name" value="OMPA-like"/>
    <property type="match status" value="1"/>
</dbReference>
<dbReference type="InterPro" id="IPR011250">
    <property type="entry name" value="OMP/PagP_B-barrel"/>
</dbReference>
<dbReference type="Proteomes" id="UP000541857">
    <property type="component" value="Unassembled WGS sequence"/>
</dbReference>
<evidence type="ECO:0000256" key="2">
    <source>
        <dbReference type="SAM" id="SignalP"/>
    </source>
</evidence>
<evidence type="ECO:0000313" key="4">
    <source>
        <dbReference type="EMBL" id="MBA6152015.1"/>
    </source>
</evidence>